<proteinExistence type="inferred from homology"/>
<dbReference type="GO" id="GO:0004768">
    <property type="term" value="F:stearoyl-CoA 9-desaturase activity"/>
    <property type="evidence" value="ECO:0007669"/>
    <property type="project" value="TreeGrafter"/>
</dbReference>
<keyword evidence="10 13" id="KW-0472">Membrane</keyword>
<evidence type="ECO:0000256" key="12">
    <source>
        <dbReference type="RuleBase" id="RU000581"/>
    </source>
</evidence>
<accession>A0A7R9B9N5</accession>
<evidence type="ECO:0000256" key="13">
    <source>
        <dbReference type="SAM" id="Phobius"/>
    </source>
</evidence>
<feature type="transmembrane region" description="Helical" evidence="13">
    <location>
        <begin position="107"/>
        <end position="126"/>
    </location>
</feature>
<sequence>MVFNTLAFQNHVIEWARDHRVHHKFSETDADPHNATRGFFFSHVGWLLVRKHPDVKEKGKGVDVSDLESDPVLAFQKRYYLLLIFIVCFLAPTALPVYLWGESWYNAWYVAALFRYTFTLNMTWLVNSAAHMWGSQPYDKNINPAENLCVAIGAIGEGWHNYHHVFPWDYKAAELGNYKANFTTAFIDLCSRIGWAYELKTVPMSMVRTRVERTGDGTHEVWGWGDKDLTQEDRDLALIVNKKSHYSRAVCRPQCWSEQEEPLVCRSSRAVCRPQCWSEQEEPLVCRSSRAVCRPQCWSEQEEPLVCRSSRAVCRPQCWSEQEEPLVCRSSRAVCRPQC</sequence>
<dbReference type="Pfam" id="PF00487">
    <property type="entry name" value="FA_desaturase"/>
    <property type="match status" value="1"/>
</dbReference>
<name>A0A7R9B9N5_TIMSH</name>
<evidence type="ECO:0000256" key="9">
    <source>
        <dbReference type="ARBA" id="ARBA00023098"/>
    </source>
</evidence>
<evidence type="ECO:0000256" key="11">
    <source>
        <dbReference type="ARBA" id="ARBA00023160"/>
    </source>
</evidence>
<keyword evidence="8" id="KW-0408">Iron</keyword>
<dbReference type="InterPro" id="IPR005804">
    <property type="entry name" value="FA_desaturase_dom"/>
</dbReference>
<dbReference type="InterPro" id="IPR015876">
    <property type="entry name" value="Acyl-CoA_DS"/>
</dbReference>
<comment type="subcellular location">
    <subcellularLocation>
        <location evidence="1">Membrane</location>
        <topology evidence="1">Multi-pass membrane protein</topology>
    </subcellularLocation>
</comment>
<dbReference type="AlphaFoldDB" id="A0A7R9B9N5"/>
<keyword evidence="9" id="KW-0443">Lipid metabolism</keyword>
<dbReference type="CDD" id="cd03505">
    <property type="entry name" value="Delta9-FADS-like"/>
    <property type="match status" value="1"/>
</dbReference>
<dbReference type="GO" id="GO:0005506">
    <property type="term" value="F:iron ion binding"/>
    <property type="evidence" value="ECO:0007669"/>
    <property type="project" value="TreeGrafter"/>
</dbReference>
<feature type="domain" description="Fatty acid desaturase" evidence="14">
    <location>
        <begin position="13"/>
        <end position="167"/>
    </location>
</feature>
<comment type="similarity">
    <text evidence="2 12">Belongs to the fatty acid desaturase type 1 family.</text>
</comment>
<evidence type="ECO:0000256" key="4">
    <source>
        <dbReference type="ARBA" id="ARBA00022692"/>
    </source>
</evidence>
<comment type="domain">
    <text evidence="12">The histidine box domains are involved in binding the catalytic metal ions.</text>
</comment>
<evidence type="ECO:0000256" key="2">
    <source>
        <dbReference type="ARBA" id="ARBA00009295"/>
    </source>
</evidence>
<evidence type="ECO:0000259" key="14">
    <source>
        <dbReference type="Pfam" id="PF00487"/>
    </source>
</evidence>
<keyword evidence="4 12" id="KW-0812">Transmembrane</keyword>
<keyword evidence="7 12" id="KW-0560">Oxidoreductase</keyword>
<protein>
    <recommendedName>
        <fullName evidence="14">Fatty acid desaturase domain-containing protein</fullName>
    </recommendedName>
</protein>
<evidence type="ECO:0000256" key="3">
    <source>
        <dbReference type="ARBA" id="ARBA00022516"/>
    </source>
</evidence>
<evidence type="ECO:0000256" key="7">
    <source>
        <dbReference type="ARBA" id="ARBA00023002"/>
    </source>
</evidence>
<keyword evidence="3 12" id="KW-0444">Lipid biosynthesis</keyword>
<reference evidence="15" key="1">
    <citation type="submission" date="2020-11" db="EMBL/GenBank/DDBJ databases">
        <authorList>
            <person name="Tran Van P."/>
        </authorList>
    </citation>
    <scope>NUCLEOTIDE SEQUENCE</scope>
</reference>
<keyword evidence="5" id="KW-0276">Fatty acid metabolism</keyword>
<evidence type="ECO:0000256" key="10">
    <source>
        <dbReference type="ARBA" id="ARBA00023136"/>
    </source>
</evidence>
<evidence type="ECO:0000256" key="8">
    <source>
        <dbReference type="ARBA" id="ARBA00023004"/>
    </source>
</evidence>
<keyword evidence="11 12" id="KW-0275">Fatty acid biosynthesis</keyword>
<dbReference type="PANTHER" id="PTHR11351:SF31">
    <property type="entry name" value="DESATURASE 1, ISOFORM A-RELATED"/>
    <property type="match status" value="1"/>
</dbReference>
<comment type="cofactor">
    <cofactor evidence="12">
        <name>Fe(2+)</name>
        <dbReference type="ChEBI" id="CHEBI:29033"/>
    </cofactor>
</comment>
<evidence type="ECO:0000256" key="1">
    <source>
        <dbReference type="ARBA" id="ARBA00004141"/>
    </source>
</evidence>
<feature type="transmembrane region" description="Helical" evidence="13">
    <location>
        <begin position="79"/>
        <end position="101"/>
    </location>
</feature>
<dbReference type="PRINTS" id="PR00075">
    <property type="entry name" value="FACDDSATRASE"/>
</dbReference>
<dbReference type="EMBL" id="OC009849">
    <property type="protein sequence ID" value="CAD7267646.1"/>
    <property type="molecule type" value="Genomic_DNA"/>
</dbReference>
<evidence type="ECO:0000313" key="15">
    <source>
        <dbReference type="EMBL" id="CAD7267646.1"/>
    </source>
</evidence>
<keyword evidence="6 13" id="KW-1133">Transmembrane helix</keyword>
<dbReference type="GO" id="GO:0005789">
    <property type="term" value="C:endoplasmic reticulum membrane"/>
    <property type="evidence" value="ECO:0007669"/>
    <property type="project" value="TreeGrafter"/>
</dbReference>
<dbReference type="GO" id="GO:0006636">
    <property type="term" value="P:unsaturated fatty acid biosynthetic process"/>
    <property type="evidence" value="ECO:0007669"/>
    <property type="project" value="TreeGrafter"/>
</dbReference>
<gene>
    <name evidence="15" type="ORF">TSIB3V08_LOCUS11651</name>
</gene>
<dbReference type="PANTHER" id="PTHR11351">
    <property type="entry name" value="ACYL-COA DESATURASE"/>
    <property type="match status" value="1"/>
</dbReference>
<evidence type="ECO:0000256" key="6">
    <source>
        <dbReference type="ARBA" id="ARBA00022989"/>
    </source>
</evidence>
<organism evidence="15">
    <name type="scientific">Timema shepardi</name>
    <name type="common">Walking stick</name>
    <dbReference type="NCBI Taxonomy" id="629360"/>
    <lineage>
        <taxon>Eukaryota</taxon>
        <taxon>Metazoa</taxon>
        <taxon>Ecdysozoa</taxon>
        <taxon>Arthropoda</taxon>
        <taxon>Hexapoda</taxon>
        <taxon>Insecta</taxon>
        <taxon>Pterygota</taxon>
        <taxon>Neoptera</taxon>
        <taxon>Polyneoptera</taxon>
        <taxon>Phasmatodea</taxon>
        <taxon>Timematodea</taxon>
        <taxon>Timematoidea</taxon>
        <taxon>Timematidae</taxon>
        <taxon>Timema</taxon>
    </lineage>
</organism>
<evidence type="ECO:0000256" key="5">
    <source>
        <dbReference type="ARBA" id="ARBA00022832"/>
    </source>
</evidence>